<dbReference type="EMBL" id="JACBYE010000061">
    <property type="protein sequence ID" value="NYS95209.1"/>
    <property type="molecule type" value="Genomic_DNA"/>
</dbReference>
<gene>
    <name evidence="1" type="ORF">HZZ10_16970</name>
</gene>
<sequence length="199" mass="21512">MHGQKVCKMHGGMAGQNRAAAARRIEEEAARAAVVTLGLPVDISPSDALLEEVRWTAGHVQWLRAKVQQLEDPSMVRAQEGWALDDVSGPRNAHALTWGQTEYRDTTGGENAGTTTVEKAAPSIWYDLYERERKNLVTVCTAALKAGVEERRVQLAEAQGQQVAGAIRAILADLGLSSDQQARVSEVVPRHLRLLAGGA</sequence>
<protein>
    <submittedName>
        <fullName evidence="1">Uncharacterized protein</fullName>
    </submittedName>
</protein>
<evidence type="ECO:0000313" key="1">
    <source>
        <dbReference type="EMBL" id="NYS95209.1"/>
    </source>
</evidence>
<reference evidence="1 2" key="1">
    <citation type="submission" date="2020-07" db="EMBL/GenBank/DDBJ databases">
        <title>MOT database genomes.</title>
        <authorList>
            <person name="Joseph S."/>
            <person name="Aduse-Opoku J."/>
            <person name="Hashim A."/>
            <person name="Wade W."/>
            <person name="Curtis M."/>
        </authorList>
    </citation>
    <scope>NUCLEOTIDE SEQUENCE [LARGE SCALE GENOMIC DNA]</scope>
    <source>
        <strain evidence="1 2">DSM 100099</strain>
    </source>
</reference>
<dbReference type="Proteomes" id="UP000561011">
    <property type="component" value="Unassembled WGS sequence"/>
</dbReference>
<dbReference type="RefSeq" id="WP_179914420.1">
    <property type="nucleotide sequence ID" value="NZ_JACBYE010000061.1"/>
</dbReference>
<comment type="caution">
    <text evidence="1">The sequence shown here is derived from an EMBL/GenBank/DDBJ whole genome shotgun (WGS) entry which is preliminary data.</text>
</comment>
<dbReference type="AlphaFoldDB" id="A0A853EXF1"/>
<organism evidence="1 2">
    <name type="scientific">Sanguibacter inulinus</name>
    <dbReference type="NCBI Taxonomy" id="60922"/>
    <lineage>
        <taxon>Bacteria</taxon>
        <taxon>Bacillati</taxon>
        <taxon>Actinomycetota</taxon>
        <taxon>Actinomycetes</taxon>
        <taxon>Micrococcales</taxon>
        <taxon>Sanguibacteraceae</taxon>
        <taxon>Sanguibacter</taxon>
    </lineage>
</organism>
<evidence type="ECO:0000313" key="2">
    <source>
        <dbReference type="Proteomes" id="UP000561011"/>
    </source>
</evidence>
<name>A0A853EXF1_9MICO</name>
<accession>A0A853EXF1</accession>
<proteinExistence type="predicted"/>
<keyword evidence="2" id="KW-1185">Reference proteome</keyword>